<evidence type="ECO:0000256" key="1">
    <source>
        <dbReference type="ARBA" id="ARBA00022475"/>
    </source>
</evidence>
<proteinExistence type="predicted"/>
<dbReference type="PANTHER" id="PTHR22550:SF5">
    <property type="entry name" value="LEUCINE ZIPPER PROTEIN 4"/>
    <property type="match status" value="1"/>
</dbReference>
<name>A0A542ZQS1_9ACTN</name>
<feature type="transmembrane region" description="Helical" evidence="5">
    <location>
        <begin position="292"/>
        <end position="312"/>
    </location>
</feature>
<dbReference type="InterPro" id="IPR036465">
    <property type="entry name" value="vWFA_dom_sf"/>
</dbReference>
<dbReference type="RefSeq" id="WP_142092516.1">
    <property type="nucleotide sequence ID" value="NZ_BAAAMD010000001.1"/>
</dbReference>
<evidence type="ECO:0000313" key="7">
    <source>
        <dbReference type="EMBL" id="TQL62708.1"/>
    </source>
</evidence>
<evidence type="ECO:0000256" key="2">
    <source>
        <dbReference type="ARBA" id="ARBA00022692"/>
    </source>
</evidence>
<evidence type="ECO:0000259" key="6">
    <source>
        <dbReference type="PROSITE" id="PS50234"/>
    </source>
</evidence>
<keyword evidence="2 5" id="KW-0812">Transmembrane</keyword>
<gene>
    <name evidence="7" type="ORF">FB460_0494</name>
</gene>
<dbReference type="Gene3D" id="3.40.50.410">
    <property type="entry name" value="von Willebrand factor, type A domain"/>
    <property type="match status" value="1"/>
</dbReference>
<organism evidence="7 8">
    <name type="scientific">Propioniferax innocua</name>
    <dbReference type="NCBI Taxonomy" id="1753"/>
    <lineage>
        <taxon>Bacteria</taxon>
        <taxon>Bacillati</taxon>
        <taxon>Actinomycetota</taxon>
        <taxon>Actinomycetes</taxon>
        <taxon>Propionibacteriales</taxon>
        <taxon>Propionibacteriaceae</taxon>
        <taxon>Propioniferax</taxon>
    </lineage>
</organism>
<keyword evidence="4 5" id="KW-0472">Membrane</keyword>
<evidence type="ECO:0000256" key="4">
    <source>
        <dbReference type="ARBA" id="ARBA00023136"/>
    </source>
</evidence>
<evidence type="ECO:0000313" key="8">
    <source>
        <dbReference type="Proteomes" id="UP000316196"/>
    </source>
</evidence>
<keyword evidence="1" id="KW-1003">Cell membrane</keyword>
<dbReference type="SUPFAM" id="SSF53300">
    <property type="entry name" value="vWA-like"/>
    <property type="match status" value="1"/>
</dbReference>
<dbReference type="Pfam" id="PF00092">
    <property type="entry name" value="VWA"/>
    <property type="match status" value="1"/>
</dbReference>
<accession>A0A542ZQS1</accession>
<dbReference type="PANTHER" id="PTHR22550">
    <property type="entry name" value="SPORE GERMINATION PROTEIN"/>
    <property type="match status" value="1"/>
</dbReference>
<dbReference type="OrthoDB" id="8882959at2"/>
<reference evidence="7 8" key="1">
    <citation type="submission" date="2019-06" db="EMBL/GenBank/DDBJ databases">
        <title>Sequencing the genomes of 1000 actinobacteria strains.</title>
        <authorList>
            <person name="Klenk H.-P."/>
        </authorList>
    </citation>
    <scope>NUCLEOTIDE SEQUENCE [LARGE SCALE GENOMIC DNA]</scope>
    <source>
        <strain evidence="7 8">DSM 8251</strain>
    </source>
</reference>
<keyword evidence="3 5" id="KW-1133">Transmembrane helix</keyword>
<comment type="caution">
    <text evidence="7">The sequence shown here is derived from an EMBL/GenBank/DDBJ whole genome shotgun (WGS) entry which is preliminary data.</text>
</comment>
<dbReference type="AlphaFoldDB" id="A0A542ZQS1"/>
<feature type="transmembrane region" description="Helical" evidence="5">
    <location>
        <begin position="12"/>
        <end position="29"/>
    </location>
</feature>
<protein>
    <submittedName>
        <fullName evidence="7">Ca-activated chloride channel family protein</fullName>
    </submittedName>
</protein>
<sequence length="315" mass="34236">MIEFANPERLWWLLLVPALGFLYVILLAWRNDHSEKDLQQMLDRQRGWVKHVVVLLSVLSLASMLAAWARPQAEVEVPVERATVVLCFDVSYSMEATDVAPDRLTAAKDAANGFIDEMPDGFNIAIVDFARQASLVSGPSNDHQEARNAVDSLRLRPSTAIGEGIYEGLDSLAQVPPDPDHPDRPVPATIVVMSDGESRFGRDPFTAAADAKEQHVPVHTIAYGTTSGTMRDPDTGQTIPVPVNPEQLREIANAGGGQAFVAESAEQLTQAFSEIARSAGVAKEYREVTARYVGFGLTFAILASLGMVSLAARWP</sequence>
<dbReference type="PROSITE" id="PS50234">
    <property type="entry name" value="VWFA"/>
    <property type="match status" value="1"/>
</dbReference>
<dbReference type="InterPro" id="IPR050768">
    <property type="entry name" value="UPF0353/GerABKA_families"/>
</dbReference>
<keyword evidence="8" id="KW-1185">Reference proteome</keyword>
<feature type="domain" description="VWFA" evidence="6">
    <location>
        <begin position="83"/>
        <end position="275"/>
    </location>
</feature>
<evidence type="ECO:0000256" key="5">
    <source>
        <dbReference type="SAM" id="Phobius"/>
    </source>
</evidence>
<dbReference type="Proteomes" id="UP000316196">
    <property type="component" value="Unassembled WGS sequence"/>
</dbReference>
<evidence type="ECO:0000256" key="3">
    <source>
        <dbReference type="ARBA" id="ARBA00022989"/>
    </source>
</evidence>
<dbReference type="InterPro" id="IPR002035">
    <property type="entry name" value="VWF_A"/>
</dbReference>
<dbReference type="EMBL" id="VFOR01000001">
    <property type="protein sequence ID" value="TQL62708.1"/>
    <property type="molecule type" value="Genomic_DNA"/>
</dbReference>
<dbReference type="SMART" id="SM00327">
    <property type="entry name" value="VWA"/>
    <property type="match status" value="1"/>
</dbReference>